<dbReference type="InterPro" id="IPR000531">
    <property type="entry name" value="Beta-barrel_TonB"/>
</dbReference>
<keyword evidence="3 12" id="KW-1134">Transmembrane beta strand</keyword>
<dbReference type="PANTHER" id="PTHR32552">
    <property type="entry name" value="FERRICHROME IRON RECEPTOR-RELATED"/>
    <property type="match status" value="1"/>
</dbReference>
<feature type="domain" description="TonB-dependent receptor plug" evidence="16">
    <location>
        <begin position="55"/>
        <end position="155"/>
    </location>
</feature>
<keyword evidence="7" id="KW-0408">Iron</keyword>
<evidence type="ECO:0000313" key="18">
    <source>
        <dbReference type="Proteomes" id="UP000284243"/>
    </source>
</evidence>
<keyword evidence="9 13" id="KW-0798">TonB box</keyword>
<evidence type="ECO:0000256" key="9">
    <source>
        <dbReference type="ARBA" id="ARBA00023077"/>
    </source>
</evidence>
<dbReference type="InterPro" id="IPR039426">
    <property type="entry name" value="TonB-dep_rcpt-like"/>
</dbReference>
<dbReference type="EMBL" id="QRYC01000005">
    <property type="protein sequence ID" value="RGU57525.1"/>
    <property type="molecule type" value="Genomic_DNA"/>
</dbReference>
<dbReference type="InterPro" id="IPR036942">
    <property type="entry name" value="Beta-barrel_TonB_sf"/>
</dbReference>
<keyword evidence="8" id="KW-0406">Ion transport</keyword>
<evidence type="ECO:0000256" key="7">
    <source>
        <dbReference type="ARBA" id="ARBA00023004"/>
    </source>
</evidence>
<dbReference type="Gene3D" id="2.170.130.10">
    <property type="entry name" value="TonB-dependent receptor, plug domain"/>
    <property type="match status" value="1"/>
</dbReference>
<evidence type="ECO:0000256" key="12">
    <source>
        <dbReference type="PROSITE-ProRule" id="PRU01360"/>
    </source>
</evidence>
<accession>A0A412TUH3</accession>
<dbReference type="Gene3D" id="2.40.170.20">
    <property type="entry name" value="TonB-dependent receptor, beta-barrel domain"/>
    <property type="match status" value="1"/>
</dbReference>
<keyword evidence="11 12" id="KW-0998">Cell outer membrane</keyword>
<keyword evidence="17" id="KW-0675">Receptor</keyword>
<comment type="similarity">
    <text evidence="12 13">Belongs to the TonB-dependent receptor family.</text>
</comment>
<dbReference type="GO" id="GO:0015344">
    <property type="term" value="F:siderophore uptake transmembrane transporter activity"/>
    <property type="evidence" value="ECO:0007669"/>
    <property type="project" value="TreeGrafter"/>
</dbReference>
<evidence type="ECO:0000256" key="8">
    <source>
        <dbReference type="ARBA" id="ARBA00023065"/>
    </source>
</evidence>
<evidence type="ECO:0000259" key="15">
    <source>
        <dbReference type="Pfam" id="PF00593"/>
    </source>
</evidence>
<dbReference type="InterPro" id="IPR037066">
    <property type="entry name" value="Plug_dom_sf"/>
</dbReference>
<dbReference type="PROSITE" id="PS52016">
    <property type="entry name" value="TONB_DEPENDENT_REC_3"/>
    <property type="match status" value="1"/>
</dbReference>
<gene>
    <name evidence="17" type="ORF">DWW57_06055</name>
</gene>
<name>A0A412TUH3_9BACT</name>
<evidence type="ECO:0000256" key="5">
    <source>
        <dbReference type="ARBA" id="ARBA00022692"/>
    </source>
</evidence>
<comment type="caution">
    <text evidence="17">The sequence shown here is derived from an EMBL/GenBank/DDBJ whole genome shotgun (WGS) entry which is preliminary data.</text>
</comment>
<keyword evidence="10 12" id="KW-0472">Membrane</keyword>
<dbReference type="PANTHER" id="PTHR32552:SF68">
    <property type="entry name" value="FERRICHROME OUTER MEMBRANE TRANSPORTER_PHAGE RECEPTOR"/>
    <property type="match status" value="1"/>
</dbReference>
<evidence type="ECO:0000256" key="1">
    <source>
        <dbReference type="ARBA" id="ARBA00004571"/>
    </source>
</evidence>
<dbReference type="Pfam" id="PF00593">
    <property type="entry name" value="TonB_dep_Rec_b-barrel"/>
    <property type="match status" value="1"/>
</dbReference>
<dbReference type="AlphaFoldDB" id="A0A412TUH3"/>
<dbReference type="SUPFAM" id="SSF56935">
    <property type="entry name" value="Porins"/>
    <property type="match status" value="1"/>
</dbReference>
<keyword evidence="4" id="KW-0410">Iron transport</keyword>
<feature type="domain" description="TonB-dependent receptor-like beta-barrel" evidence="15">
    <location>
        <begin position="237"/>
        <end position="753"/>
    </location>
</feature>
<evidence type="ECO:0000256" key="2">
    <source>
        <dbReference type="ARBA" id="ARBA00022448"/>
    </source>
</evidence>
<feature type="signal peptide" evidence="14">
    <location>
        <begin position="1"/>
        <end position="19"/>
    </location>
</feature>
<dbReference type="RefSeq" id="WP_046403182.1">
    <property type="nucleotide sequence ID" value="NZ_JADMZE010000002.1"/>
</dbReference>
<evidence type="ECO:0000256" key="3">
    <source>
        <dbReference type="ARBA" id="ARBA00022452"/>
    </source>
</evidence>
<keyword evidence="5 12" id="KW-0812">Transmembrane</keyword>
<dbReference type="InterPro" id="IPR012910">
    <property type="entry name" value="Plug_dom"/>
</dbReference>
<reference evidence="17 18" key="1">
    <citation type="submission" date="2018-08" db="EMBL/GenBank/DDBJ databases">
        <title>A genome reference for cultivated species of the human gut microbiota.</title>
        <authorList>
            <person name="Zou Y."/>
            <person name="Xue W."/>
            <person name="Luo G."/>
        </authorList>
    </citation>
    <scope>NUCLEOTIDE SEQUENCE [LARGE SCALE GENOMIC DNA]</scope>
    <source>
        <strain evidence="17 18">AF16-14</strain>
    </source>
</reference>
<evidence type="ECO:0000256" key="13">
    <source>
        <dbReference type="RuleBase" id="RU003357"/>
    </source>
</evidence>
<keyword evidence="6 14" id="KW-0732">Signal</keyword>
<dbReference type="GO" id="GO:0009279">
    <property type="term" value="C:cell outer membrane"/>
    <property type="evidence" value="ECO:0007669"/>
    <property type="project" value="UniProtKB-SubCell"/>
</dbReference>
<dbReference type="Proteomes" id="UP000284243">
    <property type="component" value="Unassembled WGS sequence"/>
</dbReference>
<keyword evidence="2 12" id="KW-0813">Transport</keyword>
<comment type="subcellular location">
    <subcellularLocation>
        <location evidence="1 12">Cell outer membrane</location>
        <topology evidence="1 12">Multi-pass membrane protein</topology>
    </subcellularLocation>
</comment>
<evidence type="ECO:0000313" key="17">
    <source>
        <dbReference type="EMBL" id="RGU57525.1"/>
    </source>
</evidence>
<proteinExistence type="inferred from homology"/>
<evidence type="ECO:0000256" key="14">
    <source>
        <dbReference type="SAM" id="SignalP"/>
    </source>
</evidence>
<organism evidence="17 18">
    <name type="scientific">Odoribacter splanchnicus</name>
    <dbReference type="NCBI Taxonomy" id="28118"/>
    <lineage>
        <taxon>Bacteria</taxon>
        <taxon>Pseudomonadati</taxon>
        <taxon>Bacteroidota</taxon>
        <taxon>Bacteroidia</taxon>
        <taxon>Bacteroidales</taxon>
        <taxon>Odoribacteraceae</taxon>
        <taxon>Odoribacter</taxon>
    </lineage>
</organism>
<sequence>MKKLILVFVMWPMMVSVFGQNQRKSITDTVFQLDQAIVKETIKKKVNLLNLDVPLKTLPMTVTTLSSDVLERKNILNLEDAVRFLPGVTVKDQLGAFYRFSVRGSNETVVAVDGFRDERSLLNNVPFGDLSSVESIEVLKGAAAVLSGHSVMGGVINIVRKKAVPDFTAGARLSYGNWGVKSTSLDFGGKLAGPLTYRATAHYSTGDGYRHVRADRFSATGSLAANIGKTGYFEGTLGYSDDKYDTEIGSAPTYNRADIFGPDGKVVMAKGSRNPFADYHTIYNDFNNNMMKRRVTDISLSYTQQLASFMKIRDRFSWNHSDLDYAAVEGMSYRTDTVNRFSGGYYYESGSKRYYIDLTDSLKTGSPLCFSPDSRGWTNMLELTGDFKTGIVGHKYILGFTYSYFNYTQYNGWNEGDVWGPGLNQLVSLHNPQLVRNWWDYKYSKASIRDWRTSGLYIHDVIDINNKWKAMGSARMDFYNYRTATAKVKDGRQEYDEADRSEWKKVKTSAFTGRAGLVYIPVEEISLYASFGSHFKPYNTMYSSRVIYLDRNGKRFNPSKDGGEVFKPEKGYQAEIGVRYMWANRIDFSGSVYYIRKNNVVKNLGTQEEKDETTGEMVQKTIQAQVGTADSRGFDLELTVHPVSTLAVTGGLGWQDYRIRKINQSKDYPEYTDPSKNVRATGIPRTTFYVYADYTIPKGLLKNLSFHLSGTFQDKIFTDVANRVYNPALFLVDGGLFYTIKQKVTLALNVDNLFDKEYFKSTTVYGKPRNFTGTISYRF</sequence>
<evidence type="ECO:0000259" key="16">
    <source>
        <dbReference type="Pfam" id="PF07715"/>
    </source>
</evidence>
<protein>
    <submittedName>
        <fullName evidence="17">TonB-dependent receptor</fullName>
    </submittedName>
</protein>
<dbReference type="Pfam" id="PF07715">
    <property type="entry name" value="Plug"/>
    <property type="match status" value="1"/>
</dbReference>
<evidence type="ECO:0000256" key="6">
    <source>
        <dbReference type="ARBA" id="ARBA00022729"/>
    </source>
</evidence>
<evidence type="ECO:0000256" key="11">
    <source>
        <dbReference type="ARBA" id="ARBA00023237"/>
    </source>
</evidence>
<feature type="chain" id="PRO_5019477931" evidence="14">
    <location>
        <begin position="20"/>
        <end position="779"/>
    </location>
</feature>
<evidence type="ECO:0000256" key="4">
    <source>
        <dbReference type="ARBA" id="ARBA00022496"/>
    </source>
</evidence>
<dbReference type="CDD" id="cd01347">
    <property type="entry name" value="ligand_gated_channel"/>
    <property type="match status" value="1"/>
</dbReference>
<evidence type="ECO:0000256" key="10">
    <source>
        <dbReference type="ARBA" id="ARBA00023136"/>
    </source>
</evidence>